<gene>
    <name evidence="1" type="ORF">MA16_Dca021039</name>
</gene>
<reference evidence="1 2" key="2">
    <citation type="journal article" date="2017" name="Nature">
        <title>The Apostasia genome and the evolution of orchids.</title>
        <authorList>
            <person name="Zhang G.Q."/>
            <person name="Liu K.W."/>
            <person name="Li Z."/>
            <person name="Lohaus R."/>
            <person name="Hsiao Y.Y."/>
            <person name="Niu S.C."/>
            <person name="Wang J.Y."/>
            <person name="Lin Y.C."/>
            <person name="Xu Q."/>
            <person name="Chen L.J."/>
            <person name="Yoshida K."/>
            <person name="Fujiwara S."/>
            <person name="Wang Z.W."/>
            <person name="Zhang Y.Q."/>
            <person name="Mitsuda N."/>
            <person name="Wang M."/>
            <person name="Liu G.H."/>
            <person name="Pecoraro L."/>
            <person name="Huang H.X."/>
            <person name="Xiao X.J."/>
            <person name="Lin M."/>
            <person name="Wu X.Y."/>
            <person name="Wu W.L."/>
            <person name="Chen Y.Y."/>
            <person name="Chang S.B."/>
            <person name="Sakamoto S."/>
            <person name="Ohme-Takagi M."/>
            <person name="Yagi M."/>
            <person name="Zeng S.J."/>
            <person name="Shen C.Y."/>
            <person name="Yeh C.M."/>
            <person name="Luo Y.B."/>
            <person name="Tsai W.C."/>
            <person name="Van de Peer Y."/>
            <person name="Liu Z.J."/>
        </authorList>
    </citation>
    <scope>NUCLEOTIDE SEQUENCE [LARGE SCALE GENOMIC DNA]</scope>
    <source>
        <tissue evidence="1">The whole plant</tissue>
    </source>
</reference>
<protein>
    <submittedName>
        <fullName evidence="1">Uncharacterized protein</fullName>
    </submittedName>
</protein>
<dbReference type="AlphaFoldDB" id="A0A2I0W5J3"/>
<dbReference type="EMBL" id="KZ502907">
    <property type="protein sequence ID" value="PKU70920.1"/>
    <property type="molecule type" value="Genomic_DNA"/>
</dbReference>
<proteinExistence type="predicted"/>
<accession>A0A2I0W5J3</accession>
<organism evidence="1 2">
    <name type="scientific">Dendrobium catenatum</name>
    <dbReference type="NCBI Taxonomy" id="906689"/>
    <lineage>
        <taxon>Eukaryota</taxon>
        <taxon>Viridiplantae</taxon>
        <taxon>Streptophyta</taxon>
        <taxon>Embryophyta</taxon>
        <taxon>Tracheophyta</taxon>
        <taxon>Spermatophyta</taxon>
        <taxon>Magnoliopsida</taxon>
        <taxon>Liliopsida</taxon>
        <taxon>Asparagales</taxon>
        <taxon>Orchidaceae</taxon>
        <taxon>Epidendroideae</taxon>
        <taxon>Malaxideae</taxon>
        <taxon>Dendrobiinae</taxon>
        <taxon>Dendrobium</taxon>
    </lineage>
</organism>
<evidence type="ECO:0000313" key="1">
    <source>
        <dbReference type="EMBL" id="PKU70920.1"/>
    </source>
</evidence>
<keyword evidence="2" id="KW-1185">Reference proteome</keyword>
<evidence type="ECO:0000313" key="2">
    <source>
        <dbReference type="Proteomes" id="UP000233837"/>
    </source>
</evidence>
<reference evidence="1 2" key="1">
    <citation type="journal article" date="2016" name="Sci. Rep.">
        <title>The Dendrobium catenatum Lindl. genome sequence provides insights into polysaccharide synthase, floral development and adaptive evolution.</title>
        <authorList>
            <person name="Zhang G.Q."/>
            <person name="Xu Q."/>
            <person name="Bian C."/>
            <person name="Tsai W.C."/>
            <person name="Yeh C.M."/>
            <person name="Liu K.W."/>
            <person name="Yoshida K."/>
            <person name="Zhang L.S."/>
            <person name="Chang S.B."/>
            <person name="Chen F."/>
            <person name="Shi Y."/>
            <person name="Su Y.Y."/>
            <person name="Zhang Y.Q."/>
            <person name="Chen L.J."/>
            <person name="Yin Y."/>
            <person name="Lin M."/>
            <person name="Huang H."/>
            <person name="Deng H."/>
            <person name="Wang Z.W."/>
            <person name="Zhu S.L."/>
            <person name="Zhao X."/>
            <person name="Deng C."/>
            <person name="Niu S.C."/>
            <person name="Huang J."/>
            <person name="Wang M."/>
            <person name="Liu G.H."/>
            <person name="Yang H.J."/>
            <person name="Xiao X.J."/>
            <person name="Hsiao Y.Y."/>
            <person name="Wu W.L."/>
            <person name="Chen Y.Y."/>
            <person name="Mitsuda N."/>
            <person name="Ohme-Takagi M."/>
            <person name="Luo Y.B."/>
            <person name="Van de Peer Y."/>
            <person name="Liu Z.J."/>
        </authorList>
    </citation>
    <scope>NUCLEOTIDE SEQUENCE [LARGE SCALE GENOMIC DNA]</scope>
    <source>
        <tissue evidence="1">The whole plant</tissue>
    </source>
</reference>
<dbReference type="Proteomes" id="UP000233837">
    <property type="component" value="Unassembled WGS sequence"/>
</dbReference>
<name>A0A2I0W5J3_9ASPA</name>
<sequence>MFVNCSELQFASVQQLISDDGTWNRSELQKFFDEELVSIIKQVPLFPDMGEDCIELINQHSGRSVTALSFEASMKYGEQ</sequence>